<dbReference type="FunFam" id="3.40.50.300:FF:000300">
    <property type="entry name" value="Transcription-repair-coupling factor"/>
    <property type="match status" value="1"/>
</dbReference>
<keyword evidence="3 13" id="KW-0547">Nucleotide-binding</keyword>
<proteinExistence type="inferred from homology"/>
<keyword evidence="6" id="KW-0347">Helicase</keyword>
<gene>
    <name evidence="13 16" type="primary">mfd</name>
    <name evidence="16" type="ORF">EC580_08975</name>
</gene>
<evidence type="ECO:0000259" key="15">
    <source>
        <dbReference type="PROSITE" id="PS51194"/>
    </source>
</evidence>
<dbReference type="HAMAP" id="MF_00969">
    <property type="entry name" value="TRCF"/>
    <property type="match status" value="1"/>
</dbReference>
<dbReference type="PANTHER" id="PTHR47964:SF1">
    <property type="entry name" value="ATP-DEPENDENT DNA HELICASE HOMOLOG RECG, CHLOROPLASTIC"/>
    <property type="match status" value="1"/>
</dbReference>
<evidence type="ECO:0000256" key="4">
    <source>
        <dbReference type="ARBA" id="ARBA00022763"/>
    </source>
</evidence>
<dbReference type="Pfam" id="PF00270">
    <property type="entry name" value="DEAD"/>
    <property type="match status" value="1"/>
</dbReference>
<evidence type="ECO:0000256" key="11">
    <source>
        <dbReference type="ARBA" id="ARBA00061399"/>
    </source>
</evidence>
<dbReference type="NCBIfam" id="TIGR00580">
    <property type="entry name" value="mfd"/>
    <property type="match status" value="1"/>
</dbReference>
<dbReference type="InterPro" id="IPR005118">
    <property type="entry name" value="TRCF_C"/>
</dbReference>
<dbReference type="Gene3D" id="2.40.10.170">
    <property type="match status" value="1"/>
</dbReference>
<organism evidence="16">
    <name type="scientific">Acidithiobacillus sulfuriphilus</name>
    <dbReference type="NCBI Taxonomy" id="1867749"/>
    <lineage>
        <taxon>Bacteria</taxon>
        <taxon>Pseudomonadati</taxon>
        <taxon>Pseudomonadota</taxon>
        <taxon>Acidithiobacillia</taxon>
        <taxon>Acidithiobacillales</taxon>
        <taxon>Acidithiobacillaceae</taxon>
        <taxon>Acidithiobacillus</taxon>
    </lineage>
</organism>
<keyword evidence="9 13" id="KW-0234">DNA repair</keyword>
<dbReference type="Gene3D" id="3.40.50.11180">
    <property type="match status" value="1"/>
</dbReference>
<dbReference type="GO" id="GO:0003684">
    <property type="term" value="F:damaged DNA binding"/>
    <property type="evidence" value="ECO:0007669"/>
    <property type="project" value="InterPro"/>
</dbReference>
<evidence type="ECO:0000256" key="10">
    <source>
        <dbReference type="ARBA" id="ARBA00061104"/>
    </source>
</evidence>
<evidence type="ECO:0000259" key="14">
    <source>
        <dbReference type="PROSITE" id="PS51192"/>
    </source>
</evidence>
<dbReference type="SUPFAM" id="SSF141259">
    <property type="entry name" value="CarD-like"/>
    <property type="match status" value="1"/>
</dbReference>
<evidence type="ECO:0000256" key="1">
    <source>
        <dbReference type="ARBA" id="ARBA00004496"/>
    </source>
</evidence>
<feature type="domain" description="Helicase C-terminal" evidence="15">
    <location>
        <begin position="806"/>
        <end position="970"/>
    </location>
</feature>
<dbReference type="GO" id="GO:0003678">
    <property type="term" value="F:DNA helicase activity"/>
    <property type="evidence" value="ECO:0007669"/>
    <property type="project" value="TreeGrafter"/>
</dbReference>
<dbReference type="InterPro" id="IPR047112">
    <property type="entry name" value="RecG/Mfd"/>
</dbReference>
<evidence type="ECO:0000256" key="9">
    <source>
        <dbReference type="ARBA" id="ARBA00023204"/>
    </source>
</evidence>
<dbReference type="InterPro" id="IPR037235">
    <property type="entry name" value="TRCF-like_C_D7"/>
</dbReference>
<evidence type="ECO:0000256" key="5">
    <source>
        <dbReference type="ARBA" id="ARBA00022801"/>
    </source>
</evidence>
<dbReference type="Pfam" id="PF21132">
    <property type="entry name" value="MFD_D3"/>
    <property type="match status" value="1"/>
</dbReference>
<dbReference type="FunFam" id="3.40.50.300:FF:000546">
    <property type="entry name" value="Transcription-repair-coupling factor"/>
    <property type="match status" value="1"/>
</dbReference>
<keyword evidence="8 13" id="KW-0238">DNA-binding</keyword>
<evidence type="ECO:0000256" key="3">
    <source>
        <dbReference type="ARBA" id="ARBA00022741"/>
    </source>
</evidence>
<dbReference type="Pfam" id="PF02559">
    <property type="entry name" value="CarD_TRCF_RID"/>
    <property type="match status" value="1"/>
</dbReference>
<accession>A0A3M8QWW7</accession>
<comment type="similarity">
    <text evidence="11 13">In the C-terminal section; belongs to the helicase family. RecG subfamily.</text>
</comment>
<dbReference type="InterPro" id="IPR003711">
    <property type="entry name" value="CarD-like/TRCF_RID"/>
</dbReference>
<dbReference type="Gene3D" id="3.90.1150.50">
    <property type="entry name" value="Transcription-repair-coupling factor, D7 domain"/>
    <property type="match status" value="1"/>
</dbReference>
<comment type="caution">
    <text evidence="16">The sequence shown here is derived from an EMBL/GenBank/DDBJ whole genome shotgun (WGS) entry which is preliminary data.</text>
</comment>
<dbReference type="Gene3D" id="3.40.50.11140">
    <property type="match status" value="1"/>
</dbReference>
<dbReference type="PROSITE" id="PS51194">
    <property type="entry name" value="HELICASE_CTER"/>
    <property type="match status" value="1"/>
</dbReference>
<protein>
    <recommendedName>
        <fullName evidence="12 13">Transcription-repair-coupling factor</fullName>
        <shortName evidence="13">TRCF</shortName>
        <ecNumber evidence="13">3.6.4.-</ecNumber>
    </recommendedName>
</protein>
<evidence type="ECO:0000256" key="6">
    <source>
        <dbReference type="ARBA" id="ARBA00022806"/>
    </source>
</evidence>
<dbReference type="GO" id="GO:0000716">
    <property type="term" value="P:transcription-coupled nucleotide-excision repair, DNA damage recognition"/>
    <property type="evidence" value="ECO:0007669"/>
    <property type="project" value="UniProtKB-UniRule"/>
</dbReference>
<dbReference type="InterPro" id="IPR004576">
    <property type="entry name" value="Mfd"/>
</dbReference>
<dbReference type="GO" id="GO:0005524">
    <property type="term" value="F:ATP binding"/>
    <property type="evidence" value="ECO:0007669"/>
    <property type="project" value="UniProtKB-UniRule"/>
</dbReference>
<dbReference type="PANTHER" id="PTHR47964">
    <property type="entry name" value="ATP-DEPENDENT DNA HELICASE HOMOLOG RECG, CHLOROPLASTIC"/>
    <property type="match status" value="1"/>
</dbReference>
<comment type="similarity">
    <text evidence="10 13">In the N-terminal section; belongs to the UvrB family.</text>
</comment>
<dbReference type="SUPFAM" id="SSF52540">
    <property type="entry name" value="P-loop containing nucleoside triphosphate hydrolases"/>
    <property type="match status" value="4"/>
</dbReference>
<evidence type="ECO:0000256" key="7">
    <source>
        <dbReference type="ARBA" id="ARBA00022840"/>
    </source>
</evidence>
<dbReference type="InterPro" id="IPR036101">
    <property type="entry name" value="CarD-like/TRCF_RID_sf"/>
</dbReference>
<dbReference type="SMART" id="SM00490">
    <property type="entry name" value="HELICc"/>
    <property type="match status" value="1"/>
</dbReference>
<reference evidence="16" key="1">
    <citation type="submission" date="2018-10" db="EMBL/GenBank/DDBJ databases">
        <title>Acidithiobacillus sulfuriphilus sp. nov.: an extremely acidophilic sulfur-oxidizing chemolithotroph isolated from a neutral pH environment.</title>
        <authorList>
            <person name="Falagan C."/>
            <person name="Moya-Beltran A."/>
            <person name="Quatrini R."/>
            <person name="Johnson D.B."/>
        </authorList>
    </citation>
    <scope>NUCLEOTIDE SEQUENCE [LARGE SCALE GENOMIC DNA]</scope>
    <source>
        <strain evidence="16">CJ-2</strain>
    </source>
</reference>
<dbReference type="SUPFAM" id="SSF143517">
    <property type="entry name" value="TRCF domain-like"/>
    <property type="match status" value="1"/>
</dbReference>
<comment type="function">
    <text evidence="13">Couples transcription and DNA repair by recognizing RNA polymerase (RNAP) stalled at DNA lesions. Mediates ATP-dependent release of RNAP and its truncated transcript from the DNA, and recruitment of nucleotide excision repair machinery to the damaged site.</text>
</comment>
<dbReference type="InterPro" id="IPR011545">
    <property type="entry name" value="DEAD/DEAH_box_helicase_dom"/>
</dbReference>
<dbReference type="Pfam" id="PF03461">
    <property type="entry name" value="TRCF"/>
    <property type="match status" value="1"/>
</dbReference>
<dbReference type="GO" id="GO:0016787">
    <property type="term" value="F:hydrolase activity"/>
    <property type="evidence" value="ECO:0007669"/>
    <property type="project" value="UniProtKB-KW"/>
</dbReference>
<keyword evidence="5 13" id="KW-0378">Hydrolase</keyword>
<dbReference type="SMART" id="SM01058">
    <property type="entry name" value="CarD_TRCF"/>
    <property type="match status" value="1"/>
</dbReference>
<evidence type="ECO:0000256" key="13">
    <source>
        <dbReference type="HAMAP-Rule" id="MF_00969"/>
    </source>
</evidence>
<name>A0A3M8QWW7_9PROT</name>
<dbReference type="EC" id="3.6.4.-" evidence="13"/>
<keyword evidence="7 13" id="KW-0067">ATP-binding</keyword>
<dbReference type="InterPro" id="IPR027417">
    <property type="entry name" value="P-loop_NTPase"/>
</dbReference>
<comment type="subcellular location">
    <subcellularLocation>
        <location evidence="1 13">Cytoplasm</location>
    </subcellularLocation>
</comment>
<dbReference type="SMART" id="SM00982">
    <property type="entry name" value="TRCF"/>
    <property type="match status" value="1"/>
</dbReference>
<dbReference type="InterPro" id="IPR041471">
    <property type="entry name" value="UvrB_inter"/>
</dbReference>
<feature type="domain" description="Helicase ATP-binding" evidence="14">
    <location>
        <begin position="629"/>
        <end position="790"/>
    </location>
</feature>
<dbReference type="Pfam" id="PF17757">
    <property type="entry name" value="UvrB_inter"/>
    <property type="match status" value="1"/>
</dbReference>
<dbReference type="PROSITE" id="PS51192">
    <property type="entry name" value="HELICASE_ATP_BIND_1"/>
    <property type="match status" value="1"/>
</dbReference>
<evidence type="ECO:0000256" key="8">
    <source>
        <dbReference type="ARBA" id="ARBA00023125"/>
    </source>
</evidence>
<dbReference type="InterPro" id="IPR001650">
    <property type="entry name" value="Helicase_C-like"/>
</dbReference>
<keyword evidence="4 13" id="KW-0227">DNA damage</keyword>
<keyword evidence="2 13" id="KW-0963">Cytoplasm</keyword>
<dbReference type="GO" id="GO:0006355">
    <property type="term" value="P:regulation of DNA-templated transcription"/>
    <property type="evidence" value="ECO:0007669"/>
    <property type="project" value="UniProtKB-UniRule"/>
</dbReference>
<dbReference type="Gene3D" id="3.30.2060.10">
    <property type="entry name" value="Penicillin-binding protein 1b domain"/>
    <property type="match status" value="1"/>
</dbReference>
<evidence type="ECO:0000313" key="16">
    <source>
        <dbReference type="EMBL" id="RNF60739.1"/>
    </source>
</evidence>
<dbReference type="Gene3D" id="3.40.50.300">
    <property type="entry name" value="P-loop containing nucleotide triphosphate hydrolases"/>
    <property type="match status" value="2"/>
</dbReference>
<dbReference type="CDD" id="cd17991">
    <property type="entry name" value="DEXHc_TRCF"/>
    <property type="match status" value="1"/>
</dbReference>
<dbReference type="SMART" id="SM00487">
    <property type="entry name" value="DEXDc"/>
    <property type="match status" value="1"/>
</dbReference>
<dbReference type="AlphaFoldDB" id="A0A3M8QWW7"/>
<dbReference type="GO" id="GO:0005737">
    <property type="term" value="C:cytoplasm"/>
    <property type="evidence" value="ECO:0007669"/>
    <property type="project" value="UniProtKB-SubCell"/>
</dbReference>
<dbReference type="InterPro" id="IPR048635">
    <property type="entry name" value="MFD_D3"/>
</dbReference>
<dbReference type="OrthoDB" id="5287035at2"/>
<dbReference type="EMBL" id="RIZI01000173">
    <property type="protein sequence ID" value="RNF60739.1"/>
    <property type="molecule type" value="Genomic_DNA"/>
</dbReference>
<evidence type="ECO:0000256" key="2">
    <source>
        <dbReference type="ARBA" id="ARBA00022490"/>
    </source>
</evidence>
<evidence type="ECO:0000256" key="12">
    <source>
        <dbReference type="ARBA" id="ARBA00070128"/>
    </source>
</evidence>
<sequence>MPLLSFSEPDSLKPVFSPGLAPQPGVPLSFNRVFAAAEGWLAAELAQAWRRPLLILTPSARELDEWRREWHFFAPDRPAPLVFPDREILPYDRLAPPADATAQRLATLAALPQLGQGVCIAPLAAALQRLPPRAFLDRHAFVLATGDTLEPESFRQRLVDAGYHAVSEVSEPGELAWRGGIIDLFPTGSPLPYRIELFDAAVETIRQFDPETQLTLQRVERVALLPAREVPVDAAAIHDFRGRFRARFAGDPQRAEIYRAASRGQVPAGAENYLPLFFAESSTLLDHLPADTILLLPHGLTATAQTLRRDWEERHEERAHDLAHPILRPDELLLSPQEWEGALARFALVHLHSDGSGHDLPAAPPPDLRAGREEPLASLDTFLRHLPAQARALLAAESPGRQEALAERLGHGGLLPERVDSWQTFIQGEQRLAITVAPLERGLLLKDGSNVNLALISEAQIFGDRVFQQRRSETARHRSIESLVRDLGDLHSDDYVTHEEYGIGRFQGMATPFASQGDVNEYVVLEYAGGDLVYVPADHLDRIGRYVGNGASDPALSKLGSHQWDKAKAKARQKAVDAAAELLDIYARRAARQGRRFPAPDDAYWDFVSRFPFEETPDQQAAIDAVIADMTSPHPMDRLVCGDVGFGKTEVALRAAFIAVHGGAQVALLVPTTLLAQQHYETFLDRFAGLPLRIEVLSRFQNSREQKAILAAAASGAVHILIGTHRILQKDVRFHDLGLLIVDEEHRFGVRQKEQIKALRAEVDILTLTATPIPRTLNLSMAGLRDLSIISTPPQRRQPVRTFVQTWDDVVVVEACQRELLRGGQVYFLHNEVQSIERLAATLRRLLPEARLRVAHGQMPGGELEAVMLDFYHQRFDILLCTTIIESGIDNPHANTILIDRADKFGLAQLHQLRGRVGRSHQRAYAYLFTPEPRAMTSDAQRRLEAIQSLEDLGVGFALASHDLEIRGAGELLGDQQSGHIDEVGFTLYMELLNDAVAAIRAGRDPRSLSERRAVGPEIHLNTPTLIPADYLPDIHLRLQFYKRISDTGSDDAISEIMVEMVDRFGPLPPAARTLLCQSRLRLAAQHLGVEKIDAGPAGARLQFGAQTRVSPEKIITLIQQRSQEYQLEGESRLRLRRDLPDGETRCQTLIHLLDELGVPS</sequence>
<dbReference type="InterPro" id="IPR014001">
    <property type="entry name" value="Helicase_ATP-bd"/>
</dbReference>
<dbReference type="Pfam" id="PF00271">
    <property type="entry name" value="Helicase_C"/>
    <property type="match status" value="1"/>
</dbReference>